<dbReference type="InterPro" id="IPR029000">
    <property type="entry name" value="Cyclophilin-like_dom_sf"/>
</dbReference>
<dbReference type="InterPro" id="IPR003833">
    <property type="entry name" value="CT_C_D"/>
</dbReference>
<dbReference type="Gene3D" id="3.30.1360.40">
    <property type="match status" value="1"/>
</dbReference>
<comment type="caution">
    <text evidence="5">The sequence shown here is derived from an EMBL/GenBank/DDBJ whole genome shotgun (WGS) entry which is preliminary data.</text>
</comment>
<dbReference type="Gene3D" id="2.40.100.10">
    <property type="entry name" value="Cyclophilin-like"/>
    <property type="match status" value="1"/>
</dbReference>
<evidence type="ECO:0000313" key="5">
    <source>
        <dbReference type="EMBL" id="TQV72853.1"/>
    </source>
</evidence>
<dbReference type="OrthoDB" id="9778567at2"/>
<dbReference type="SMART" id="SM00796">
    <property type="entry name" value="AHS1"/>
    <property type="match status" value="1"/>
</dbReference>
<feature type="domain" description="Carboxyltransferase" evidence="4">
    <location>
        <begin position="6"/>
        <end position="213"/>
    </location>
</feature>
<dbReference type="PANTHER" id="PTHR34698:SF2">
    <property type="entry name" value="5-OXOPROLINASE SUBUNIT B"/>
    <property type="match status" value="1"/>
</dbReference>
<dbReference type="RefSeq" id="WP_142942972.1">
    <property type="nucleotide sequence ID" value="NZ_VIKR01000004.1"/>
</dbReference>
<dbReference type="InterPro" id="IPR010016">
    <property type="entry name" value="PxpB"/>
</dbReference>
<dbReference type="SUPFAM" id="SSF160467">
    <property type="entry name" value="PH0987 N-terminal domain-like"/>
    <property type="match status" value="1"/>
</dbReference>
<keyword evidence="3" id="KW-0067">ATP-binding</keyword>
<sequence>MSRENILLIPNGDAAITIVFDEPISESLSQKIIYLSEKLKLNFEEQIIEVIPAYQSLTVCFHPLAEIRTRLQKSSIAILNDYQERPPSTQKVIEIPVCYEEAFAPDIKKVAERCGLTINEVIRLHSEPVYLVHMLGFTPGFLYLGGLDQRLYCQRKATPATRVPAGSVGIGGTQTGIYPQSTPGGWQIIGRTPLQLFTPNQKNAYVAEPLAKIKFSPISEKTFAKLQEVKE</sequence>
<keyword evidence="1" id="KW-0547">Nucleotide-binding</keyword>
<evidence type="ECO:0000259" key="4">
    <source>
        <dbReference type="SMART" id="SM00796"/>
    </source>
</evidence>
<dbReference type="GO" id="GO:0005524">
    <property type="term" value="F:ATP binding"/>
    <property type="evidence" value="ECO:0007669"/>
    <property type="project" value="UniProtKB-KW"/>
</dbReference>
<dbReference type="SUPFAM" id="SSF50891">
    <property type="entry name" value="Cyclophilin-like"/>
    <property type="match status" value="1"/>
</dbReference>
<name>A0A545T6K8_9GAMM</name>
<keyword evidence="2 5" id="KW-0378">Hydrolase</keyword>
<gene>
    <name evidence="5" type="primary">pxpB</name>
    <name evidence="5" type="ORF">FLL45_15420</name>
</gene>
<dbReference type="EC" id="3.5.2.9" evidence="5"/>
<keyword evidence="6" id="KW-1185">Reference proteome</keyword>
<dbReference type="PANTHER" id="PTHR34698">
    <property type="entry name" value="5-OXOPROLINASE SUBUNIT B"/>
    <property type="match status" value="1"/>
</dbReference>
<dbReference type="AlphaFoldDB" id="A0A545T6K8"/>
<evidence type="ECO:0000256" key="2">
    <source>
        <dbReference type="ARBA" id="ARBA00022801"/>
    </source>
</evidence>
<evidence type="ECO:0000256" key="3">
    <source>
        <dbReference type="ARBA" id="ARBA00022840"/>
    </source>
</evidence>
<dbReference type="Proteomes" id="UP000317839">
    <property type="component" value="Unassembled WGS sequence"/>
</dbReference>
<dbReference type="NCBIfam" id="TIGR00370">
    <property type="entry name" value="5-oxoprolinase subunit PxpB"/>
    <property type="match status" value="1"/>
</dbReference>
<accession>A0A545T6K8</accession>
<evidence type="ECO:0000313" key="6">
    <source>
        <dbReference type="Proteomes" id="UP000317839"/>
    </source>
</evidence>
<dbReference type="EMBL" id="VIKR01000004">
    <property type="protein sequence ID" value="TQV72853.1"/>
    <property type="molecule type" value="Genomic_DNA"/>
</dbReference>
<protein>
    <submittedName>
        <fullName evidence="5">5-oxoprolinase subunit PxpB</fullName>
        <ecNumber evidence="5">3.5.2.9</ecNumber>
    </submittedName>
</protein>
<evidence type="ECO:0000256" key="1">
    <source>
        <dbReference type="ARBA" id="ARBA00022741"/>
    </source>
</evidence>
<dbReference type="GO" id="GO:0017168">
    <property type="term" value="F:5-oxoprolinase (ATP-hydrolyzing) activity"/>
    <property type="evidence" value="ECO:0007669"/>
    <property type="project" value="UniProtKB-EC"/>
</dbReference>
<dbReference type="Pfam" id="PF02682">
    <property type="entry name" value="CT_C_D"/>
    <property type="match status" value="1"/>
</dbReference>
<reference evidence="5 6" key="1">
    <citation type="submission" date="2019-06" db="EMBL/GenBank/DDBJ databases">
        <title>Draft genome of Aliikangiella marina GYP-15.</title>
        <authorList>
            <person name="Wang G."/>
        </authorList>
    </citation>
    <scope>NUCLEOTIDE SEQUENCE [LARGE SCALE GENOMIC DNA]</scope>
    <source>
        <strain evidence="5 6">GYP-15</strain>
    </source>
</reference>
<organism evidence="5 6">
    <name type="scientific">Aliikangiella marina</name>
    <dbReference type="NCBI Taxonomy" id="1712262"/>
    <lineage>
        <taxon>Bacteria</taxon>
        <taxon>Pseudomonadati</taxon>
        <taxon>Pseudomonadota</taxon>
        <taxon>Gammaproteobacteria</taxon>
        <taxon>Oceanospirillales</taxon>
        <taxon>Pleioneaceae</taxon>
        <taxon>Aliikangiella</taxon>
    </lineage>
</organism>
<proteinExistence type="predicted"/>